<keyword evidence="2" id="KW-0805">Transcription regulation</keyword>
<dbReference type="InterPro" id="IPR036388">
    <property type="entry name" value="WH-like_DNA-bd_sf"/>
</dbReference>
<dbReference type="InterPro" id="IPR039425">
    <property type="entry name" value="RNA_pol_sigma-70-like"/>
</dbReference>
<sequence>MANQYKLFNQASNDHLADFFQCNREAAIKELYNAHYKQLITLANGILHDRCLAEDVVQNTFITIWNKRANLPVPINLKGYLVVCVKRKAYDAIKKEKKRMEQPIPDYEDERMAGMRQRGIEDKEIYSGILKAMKCIPPKQRKVFEQRYLHDLSSREIMANNHLSAQTIKNHMHTCMRIMRKKLKHHYS</sequence>
<dbReference type="Pfam" id="PF08281">
    <property type="entry name" value="Sigma70_r4_2"/>
    <property type="match status" value="1"/>
</dbReference>
<dbReference type="STRING" id="1419482.SAMN05444266_10958"/>
<dbReference type="Gene3D" id="1.10.1740.10">
    <property type="match status" value="1"/>
</dbReference>
<evidence type="ECO:0000256" key="3">
    <source>
        <dbReference type="ARBA" id="ARBA00023082"/>
    </source>
</evidence>
<dbReference type="GO" id="GO:0006352">
    <property type="term" value="P:DNA-templated transcription initiation"/>
    <property type="evidence" value="ECO:0007669"/>
    <property type="project" value="InterPro"/>
</dbReference>
<evidence type="ECO:0000256" key="1">
    <source>
        <dbReference type="ARBA" id="ARBA00010641"/>
    </source>
</evidence>
<dbReference type="OrthoDB" id="9795666at2"/>
<dbReference type="InterPro" id="IPR007627">
    <property type="entry name" value="RNA_pol_sigma70_r2"/>
</dbReference>
<accession>A0A1M7JXF0</accession>
<dbReference type="InterPro" id="IPR014284">
    <property type="entry name" value="RNA_pol_sigma-70_dom"/>
</dbReference>
<evidence type="ECO:0000313" key="7">
    <source>
        <dbReference type="EMBL" id="SHM57615.1"/>
    </source>
</evidence>
<dbReference type="RefSeq" id="WP_073085452.1">
    <property type="nucleotide sequence ID" value="NZ_FRBL01000009.1"/>
</dbReference>
<dbReference type="NCBIfam" id="TIGR02937">
    <property type="entry name" value="sigma70-ECF"/>
    <property type="match status" value="1"/>
</dbReference>
<evidence type="ECO:0000313" key="8">
    <source>
        <dbReference type="Proteomes" id="UP000184420"/>
    </source>
</evidence>
<dbReference type="AlphaFoldDB" id="A0A1M7JXF0"/>
<gene>
    <name evidence="7" type="ORF">SAMN05444266_10958</name>
</gene>
<dbReference type="InterPro" id="IPR013325">
    <property type="entry name" value="RNA_pol_sigma_r2"/>
</dbReference>
<evidence type="ECO:0000259" key="5">
    <source>
        <dbReference type="Pfam" id="PF04542"/>
    </source>
</evidence>
<feature type="domain" description="RNA polymerase sigma factor 70 region 4 type 2" evidence="6">
    <location>
        <begin position="129"/>
        <end position="173"/>
    </location>
</feature>
<dbReference type="PANTHER" id="PTHR43133">
    <property type="entry name" value="RNA POLYMERASE ECF-TYPE SIGMA FACTO"/>
    <property type="match status" value="1"/>
</dbReference>
<dbReference type="GO" id="GO:0016987">
    <property type="term" value="F:sigma factor activity"/>
    <property type="evidence" value="ECO:0007669"/>
    <property type="project" value="UniProtKB-KW"/>
</dbReference>
<name>A0A1M7JXF0_9BACT</name>
<protein>
    <submittedName>
        <fullName evidence="7">RNA polymerase sigma factor, sigma-70 family</fullName>
    </submittedName>
</protein>
<keyword evidence="4" id="KW-0804">Transcription</keyword>
<proteinExistence type="inferred from homology"/>
<dbReference type="InterPro" id="IPR013249">
    <property type="entry name" value="RNA_pol_sigma70_r4_t2"/>
</dbReference>
<dbReference type="Gene3D" id="1.10.10.10">
    <property type="entry name" value="Winged helix-like DNA-binding domain superfamily/Winged helix DNA-binding domain"/>
    <property type="match status" value="1"/>
</dbReference>
<dbReference type="SUPFAM" id="SSF88659">
    <property type="entry name" value="Sigma3 and sigma4 domains of RNA polymerase sigma factors"/>
    <property type="match status" value="1"/>
</dbReference>
<evidence type="ECO:0000259" key="6">
    <source>
        <dbReference type="Pfam" id="PF08281"/>
    </source>
</evidence>
<reference evidence="7 8" key="1">
    <citation type="submission" date="2016-11" db="EMBL/GenBank/DDBJ databases">
        <authorList>
            <person name="Jaros S."/>
            <person name="Januszkiewicz K."/>
            <person name="Wedrychowicz H."/>
        </authorList>
    </citation>
    <scope>NUCLEOTIDE SEQUENCE [LARGE SCALE GENOMIC DNA]</scope>
    <source>
        <strain evidence="7 8">DSM 27406</strain>
    </source>
</reference>
<keyword evidence="3" id="KW-0731">Sigma factor</keyword>
<dbReference type="PANTHER" id="PTHR43133:SF46">
    <property type="entry name" value="RNA POLYMERASE SIGMA-70 FACTOR ECF SUBFAMILY"/>
    <property type="match status" value="1"/>
</dbReference>
<dbReference type="SUPFAM" id="SSF88946">
    <property type="entry name" value="Sigma2 domain of RNA polymerase sigma factors"/>
    <property type="match status" value="1"/>
</dbReference>
<dbReference type="InterPro" id="IPR013324">
    <property type="entry name" value="RNA_pol_sigma_r3/r4-like"/>
</dbReference>
<dbReference type="EMBL" id="FRBL01000009">
    <property type="protein sequence ID" value="SHM57615.1"/>
    <property type="molecule type" value="Genomic_DNA"/>
</dbReference>
<comment type="similarity">
    <text evidence="1">Belongs to the sigma-70 factor family. ECF subfamily.</text>
</comment>
<evidence type="ECO:0000256" key="4">
    <source>
        <dbReference type="ARBA" id="ARBA00023163"/>
    </source>
</evidence>
<organism evidence="7 8">
    <name type="scientific">Chitinophaga jiangningensis</name>
    <dbReference type="NCBI Taxonomy" id="1419482"/>
    <lineage>
        <taxon>Bacteria</taxon>
        <taxon>Pseudomonadati</taxon>
        <taxon>Bacteroidota</taxon>
        <taxon>Chitinophagia</taxon>
        <taxon>Chitinophagales</taxon>
        <taxon>Chitinophagaceae</taxon>
        <taxon>Chitinophaga</taxon>
    </lineage>
</organism>
<dbReference type="Pfam" id="PF04542">
    <property type="entry name" value="Sigma70_r2"/>
    <property type="match status" value="1"/>
</dbReference>
<dbReference type="Proteomes" id="UP000184420">
    <property type="component" value="Unassembled WGS sequence"/>
</dbReference>
<feature type="domain" description="RNA polymerase sigma-70 region 2" evidence="5">
    <location>
        <begin position="31"/>
        <end position="98"/>
    </location>
</feature>
<evidence type="ECO:0000256" key="2">
    <source>
        <dbReference type="ARBA" id="ARBA00023015"/>
    </source>
</evidence>
<dbReference type="GO" id="GO:0003677">
    <property type="term" value="F:DNA binding"/>
    <property type="evidence" value="ECO:0007669"/>
    <property type="project" value="InterPro"/>
</dbReference>
<keyword evidence="8" id="KW-1185">Reference proteome</keyword>